<evidence type="ECO:0000313" key="2">
    <source>
        <dbReference type="Proteomes" id="UP000194873"/>
    </source>
</evidence>
<protein>
    <submittedName>
        <fullName evidence="1">Uncharacterized protein</fullName>
    </submittedName>
</protein>
<name>A0A243W4T6_9BACT</name>
<organism evidence="1 2">
    <name type="scientific">Hymenobacter crusticola</name>
    <dbReference type="NCBI Taxonomy" id="1770526"/>
    <lineage>
        <taxon>Bacteria</taxon>
        <taxon>Pseudomonadati</taxon>
        <taxon>Bacteroidota</taxon>
        <taxon>Cytophagia</taxon>
        <taxon>Cytophagales</taxon>
        <taxon>Hymenobacteraceae</taxon>
        <taxon>Hymenobacter</taxon>
    </lineage>
</organism>
<proteinExistence type="predicted"/>
<sequence length="105" mass="11373">MSTASLPTFLQFGTHGECLLNTTQIRAVTRTRLPVTAANREEFTGSISPEGQVHLLQVEFLDGEQITFTCTSQAVQQQMLLQLGKALQAHVILGAEEGATSTRIS</sequence>
<dbReference type="EMBL" id="MTSE01000080">
    <property type="protein sequence ID" value="OUJ67352.1"/>
    <property type="molecule type" value="Genomic_DNA"/>
</dbReference>
<comment type="caution">
    <text evidence="1">The sequence shown here is derived from an EMBL/GenBank/DDBJ whole genome shotgun (WGS) entry which is preliminary data.</text>
</comment>
<accession>A0A243W4T6</accession>
<gene>
    <name evidence="1" type="ORF">BXP70_28910</name>
</gene>
<dbReference type="AlphaFoldDB" id="A0A243W4T6"/>
<dbReference type="RefSeq" id="WP_086597586.1">
    <property type="nucleotide sequence ID" value="NZ_MTSE01000080.1"/>
</dbReference>
<keyword evidence="2" id="KW-1185">Reference proteome</keyword>
<dbReference type="Proteomes" id="UP000194873">
    <property type="component" value="Unassembled WGS sequence"/>
</dbReference>
<reference evidence="1 2" key="1">
    <citation type="submission" date="2017-01" db="EMBL/GenBank/DDBJ databases">
        <title>A new Hymenobacter.</title>
        <authorList>
            <person name="Liang Y."/>
            <person name="Feng F."/>
        </authorList>
    </citation>
    <scope>NUCLEOTIDE SEQUENCE [LARGE SCALE GENOMIC DNA]</scope>
    <source>
        <strain evidence="1">MIMBbqt21</strain>
    </source>
</reference>
<evidence type="ECO:0000313" key="1">
    <source>
        <dbReference type="EMBL" id="OUJ67352.1"/>
    </source>
</evidence>